<feature type="chain" id="PRO_5046958578" evidence="1">
    <location>
        <begin position="24"/>
        <end position="252"/>
    </location>
</feature>
<organism evidence="2 3">
    <name type="scientific">Tahibacter amnicola</name>
    <dbReference type="NCBI Taxonomy" id="2976241"/>
    <lineage>
        <taxon>Bacteria</taxon>
        <taxon>Pseudomonadati</taxon>
        <taxon>Pseudomonadota</taxon>
        <taxon>Gammaproteobacteria</taxon>
        <taxon>Lysobacterales</taxon>
        <taxon>Rhodanobacteraceae</taxon>
        <taxon>Tahibacter</taxon>
    </lineage>
</organism>
<dbReference type="Proteomes" id="UP001064632">
    <property type="component" value="Chromosome"/>
</dbReference>
<keyword evidence="1" id="KW-0732">Signal</keyword>
<sequence>MKASWKTRLLAMLAMVAGVPAMATTWSSLTVEDPIRPGATCEVSEPASYGSYVYQWPSKYDQVFWPQIDETGIWFCAKSGFAALIGDFETLTESERMRVGVHLAKVYDPALHLGPAQKLALLEGIYGMREMDAKKQIQLQRVLAVHYERDGDYTRATTLRRQALGLIRQELAQGMLDTQRRLEYLFVAANYEREFGKAAQADADLSALSRALDAVKSEEPTVVDYAAYLRELVPASRRILPGGQLAPAESEP</sequence>
<gene>
    <name evidence="2" type="ORF">N4264_03275</name>
</gene>
<evidence type="ECO:0000313" key="2">
    <source>
        <dbReference type="EMBL" id="UXI68687.1"/>
    </source>
</evidence>
<reference evidence="2" key="1">
    <citation type="submission" date="2022-09" db="EMBL/GenBank/DDBJ databases">
        <title>Tahibacter sp. nov., isolated from a fresh water.</title>
        <authorList>
            <person name="Baek J.H."/>
            <person name="Lee J.K."/>
            <person name="Kim J.M."/>
            <person name="Jeon C.O."/>
        </authorList>
    </citation>
    <scope>NUCLEOTIDE SEQUENCE</scope>
    <source>
        <strain evidence="2">W38</strain>
    </source>
</reference>
<dbReference type="EMBL" id="CP104694">
    <property type="protein sequence ID" value="UXI68687.1"/>
    <property type="molecule type" value="Genomic_DNA"/>
</dbReference>
<evidence type="ECO:0000313" key="3">
    <source>
        <dbReference type="Proteomes" id="UP001064632"/>
    </source>
</evidence>
<name>A0ABY6BFX4_9GAMM</name>
<keyword evidence="3" id="KW-1185">Reference proteome</keyword>
<evidence type="ECO:0000256" key="1">
    <source>
        <dbReference type="SAM" id="SignalP"/>
    </source>
</evidence>
<feature type="signal peptide" evidence="1">
    <location>
        <begin position="1"/>
        <end position="23"/>
    </location>
</feature>
<protein>
    <submittedName>
        <fullName evidence="2">Uncharacterized protein</fullName>
    </submittedName>
</protein>
<dbReference type="RefSeq" id="WP_261695646.1">
    <property type="nucleotide sequence ID" value="NZ_CP104694.1"/>
</dbReference>
<proteinExistence type="predicted"/>
<accession>A0ABY6BFX4</accession>